<dbReference type="EnsemblPlants" id="QL93p2025_0005:mrna">
    <property type="protein sequence ID" value="QL93p2025_0005:mrna"/>
    <property type="gene ID" value="QL93p2025_0005"/>
</dbReference>
<dbReference type="Gramene" id="QL93p2025_0005:mrna">
    <property type="protein sequence ID" value="QL93p2025_0005:mrna"/>
    <property type="gene ID" value="QL93p2025_0005"/>
</dbReference>
<reference evidence="1" key="1">
    <citation type="submission" date="2021-01" db="UniProtKB">
        <authorList>
            <consortium name="EnsemblPlants"/>
        </authorList>
    </citation>
    <scope>IDENTIFICATION</scope>
</reference>
<accession>A0A7N2NA44</accession>
<keyword evidence="2" id="KW-1185">Reference proteome</keyword>
<evidence type="ECO:0000313" key="2">
    <source>
        <dbReference type="Proteomes" id="UP000594261"/>
    </source>
</evidence>
<dbReference type="AlphaFoldDB" id="A0A7N2NA44"/>
<sequence length="159" mass="17798">MDHPIPKGTIIFSTVGRSNFDFHIFSLQLQPTTLGPEHRLIDALILPPNLDTCQRILSQPSIEDISKFPTLEIKSKIKIQKGKLIFVHAPHSETAHTIRKFSQNRSELISENSKFGAHLISSHLRRADLRWSAVSSPTTSEPLIDLALFATPFPITAII</sequence>
<proteinExistence type="predicted"/>
<dbReference type="Proteomes" id="UP000594261">
    <property type="component" value="Unassembled WGS sequence"/>
</dbReference>
<name>A0A7N2NA44_QUELO</name>
<dbReference type="InParanoid" id="A0A7N2NA44"/>
<protein>
    <submittedName>
        <fullName evidence="1">Uncharacterized protein</fullName>
    </submittedName>
</protein>
<evidence type="ECO:0000313" key="1">
    <source>
        <dbReference type="EnsemblPlants" id="QL93p2025_0005:mrna"/>
    </source>
</evidence>
<organism evidence="1 2">
    <name type="scientific">Quercus lobata</name>
    <name type="common">Valley oak</name>
    <dbReference type="NCBI Taxonomy" id="97700"/>
    <lineage>
        <taxon>Eukaryota</taxon>
        <taxon>Viridiplantae</taxon>
        <taxon>Streptophyta</taxon>
        <taxon>Embryophyta</taxon>
        <taxon>Tracheophyta</taxon>
        <taxon>Spermatophyta</taxon>
        <taxon>Magnoliopsida</taxon>
        <taxon>eudicotyledons</taxon>
        <taxon>Gunneridae</taxon>
        <taxon>Pentapetalae</taxon>
        <taxon>rosids</taxon>
        <taxon>fabids</taxon>
        <taxon>Fagales</taxon>
        <taxon>Fagaceae</taxon>
        <taxon>Quercus</taxon>
    </lineage>
</organism>